<evidence type="ECO:0000313" key="2">
    <source>
        <dbReference type="Proteomes" id="UP001054945"/>
    </source>
</evidence>
<protein>
    <submittedName>
        <fullName evidence="1">Uncharacterized protein</fullName>
    </submittedName>
</protein>
<dbReference type="EMBL" id="BPLR01005164">
    <property type="protein sequence ID" value="GIY00303.1"/>
    <property type="molecule type" value="Genomic_DNA"/>
</dbReference>
<name>A0AAV4PYQ9_CAEEX</name>
<evidence type="ECO:0000313" key="1">
    <source>
        <dbReference type="EMBL" id="GIY00303.1"/>
    </source>
</evidence>
<dbReference type="AlphaFoldDB" id="A0AAV4PYQ9"/>
<keyword evidence="2" id="KW-1185">Reference proteome</keyword>
<gene>
    <name evidence="1" type="ORF">CEXT_339721</name>
</gene>
<accession>A0AAV4PYQ9</accession>
<comment type="caution">
    <text evidence="1">The sequence shown here is derived from an EMBL/GenBank/DDBJ whole genome shotgun (WGS) entry which is preliminary data.</text>
</comment>
<proteinExistence type="predicted"/>
<sequence>MIELEDLSMNDKLEDLSMNDKLEDLSMNDKLEDLSMNDKLEDLSMNDERFIVKITAAATPTEQIEEIETFICDYQPDILMNQCFNKPSLHVSHINLGDNKFAFAVLLVSSIQASWYLTAQTSGSQILDPPIADLCPFMWQSTLLRRFSGRFN</sequence>
<reference evidence="1 2" key="1">
    <citation type="submission" date="2021-06" db="EMBL/GenBank/DDBJ databases">
        <title>Caerostris extrusa draft genome.</title>
        <authorList>
            <person name="Kono N."/>
            <person name="Arakawa K."/>
        </authorList>
    </citation>
    <scope>NUCLEOTIDE SEQUENCE [LARGE SCALE GENOMIC DNA]</scope>
</reference>
<organism evidence="1 2">
    <name type="scientific">Caerostris extrusa</name>
    <name type="common">Bark spider</name>
    <name type="synonym">Caerostris bankana</name>
    <dbReference type="NCBI Taxonomy" id="172846"/>
    <lineage>
        <taxon>Eukaryota</taxon>
        <taxon>Metazoa</taxon>
        <taxon>Ecdysozoa</taxon>
        <taxon>Arthropoda</taxon>
        <taxon>Chelicerata</taxon>
        <taxon>Arachnida</taxon>
        <taxon>Araneae</taxon>
        <taxon>Araneomorphae</taxon>
        <taxon>Entelegynae</taxon>
        <taxon>Araneoidea</taxon>
        <taxon>Araneidae</taxon>
        <taxon>Caerostris</taxon>
    </lineage>
</organism>
<dbReference type="Proteomes" id="UP001054945">
    <property type="component" value="Unassembled WGS sequence"/>
</dbReference>